<reference evidence="1" key="1">
    <citation type="submission" date="2022-09" db="EMBL/GenBank/DDBJ databases">
        <title>Fusarium specimens isolated from Avocado Roots.</title>
        <authorList>
            <person name="Stajich J."/>
            <person name="Roper C."/>
            <person name="Heimlech-Rivalta G."/>
        </authorList>
    </citation>
    <scope>NUCLEOTIDE SEQUENCE</scope>
    <source>
        <strain evidence="1">CF00136</strain>
    </source>
</reference>
<evidence type="ECO:0000313" key="1">
    <source>
        <dbReference type="EMBL" id="KAJ4267277.1"/>
    </source>
</evidence>
<dbReference type="Proteomes" id="UP001152049">
    <property type="component" value="Unassembled WGS sequence"/>
</dbReference>
<proteinExistence type="predicted"/>
<comment type="caution">
    <text evidence="1">The sequence shown here is derived from an EMBL/GenBank/DDBJ whole genome shotgun (WGS) entry which is preliminary data.</text>
</comment>
<dbReference type="EMBL" id="JAOQAZ010000004">
    <property type="protein sequence ID" value="KAJ4267277.1"/>
    <property type="molecule type" value="Genomic_DNA"/>
</dbReference>
<accession>A0A9W8VJ13</accession>
<evidence type="ECO:0000313" key="2">
    <source>
        <dbReference type="Proteomes" id="UP001152049"/>
    </source>
</evidence>
<organism evidence="1 2">
    <name type="scientific">Fusarium torreyae</name>
    <dbReference type="NCBI Taxonomy" id="1237075"/>
    <lineage>
        <taxon>Eukaryota</taxon>
        <taxon>Fungi</taxon>
        <taxon>Dikarya</taxon>
        <taxon>Ascomycota</taxon>
        <taxon>Pezizomycotina</taxon>
        <taxon>Sordariomycetes</taxon>
        <taxon>Hypocreomycetidae</taxon>
        <taxon>Hypocreales</taxon>
        <taxon>Nectriaceae</taxon>
        <taxon>Fusarium</taxon>
    </lineage>
</organism>
<sequence length="161" mass="18622">MSAYLSFQWPRPDHSNYICWHRTFDHQNANSLIALQVPWIQWPNDPFSDVNSHWRTIRDKARQAVQDWLDVLEVKISGETYYGHMRLTCMILMNEQLRLTVDSLGEGEEHQQLFYGFAADEVAGLEEVKGLKLGKKVVKIVGSGREAYAVAVQRGKKRCKE</sequence>
<dbReference type="OrthoDB" id="4966516at2759"/>
<protein>
    <submittedName>
        <fullName evidence="1">Uncharacterized protein</fullName>
    </submittedName>
</protein>
<dbReference type="AlphaFoldDB" id="A0A9W8VJ13"/>
<gene>
    <name evidence="1" type="ORF">NW762_003381</name>
</gene>
<keyword evidence="2" id="KW-1185">Reference proteome</keyword>
<name>A0A9W8VJ13_9HYPO</name>